<name>A0ACB7ZXI1_9AGAM</name>
<evidence type="ECO:0000313" key="2">
    <source>
        <dbReference type="Proteomes" id="UP000790377"/>
    </source>
</evidence>
<protein>
    <submittedName>
        <fullName evidence="1">Uncharacterized protein</fullName>
    </submittedName>
</protein>
<comment type="caution">
    <text evidence="1">The sequence shown here is derived from an EMBL/GenBank/DDBJ whole genome shotgun (WGS) entry which is preliminary data.</text>
</comment>
<reference evidence="1" key="1">
    <citation type="journal article" date="2021" name="New Phytol.">
        <title>Evolutionary innovations through gain and loss of genes in the ectomycorrhizal Boletales.</title>
        <authorList>
            <person name="Wu G."/>
            <person name="Miyauchi S."/>
            <person name="Morin E."/>
            <person name="Kuo A."/>
            <person name="Drula E."/>
            <person name="Varga T."/>
            <person name="Kohler A."/>
            <person name="Feng B."/>
            <person name="Cao Y."/>
            <person name="Lipzen A."/>
            <person name="Daum C."/>
            <person name="Hundley H."/>
            <person name="Pangilinan J."/>
            <person name="Johnson J."/>
            <person name="Barry K."/>
            <person name="LaButti K."/>
            <person name="Ng V."/>
            <person name="Ahrendt S."/>
            <person name="Min B."/>
            <person name="Choi I.G."/>
            <person name="Park H."/>
            <person name="Plett J.M."/>
            <person name="Magnuson J."/>
            <person name="Spatafora J.W."/>
            <person name="Nagy L.G."/>
            <person name="Henrissat B."/>
            <person name="Grigoriev I.V."/>
            <person name="Yang Z.L."/>
            <person name="Xu J."/>
            <person name="Martin F.M."/>
        </authorList>
    </citation>
    <scope>NUCLEOTIDE SEQUENCE</scope>
    <source>
        <strain evidence="1">ATCC 28755</strain>
    </source>
</reference>
<keyword evidence="2" id="KW-1185">Reference proteome</keyword>
<accession>A0ACB7ZXI1</accession>
<dbReference type="Proteomes" id="UP000790377">
    <property type="component" value="Unassembled WGS sequence"/>
</dbReference>
<sequence length="276" mass="31077">MATHRVLSSHELVSEIFSTLPLQKILDDLTKVNSLFRTEAIHTAVARFSTMLNPYVADHVNAIIDLLREQRSIIIGSCALHVLLGLPSWKPRNLNIVVPRDAVNIFITFFNSKGYSPTQVRVPAHLLHYVSRSFRCDSAVHRPTVTITESIDSSALTPFLASDCTAEFVFMTGGGIASFYPSLTSSHIALRSPDMRGVPSVTRSLVERGFVLKHTFEHDPHEVCPSAWRRVNGLRGIWVRDWDRRNSAHDIIVGEHHRWRLGTVCTHPDCLLATRR</sequence>
<dbReference type="EMBL" id="MU268148">
    <property type="protein sequence ID" value="KAH7905656.1"/>
    <property type="molecule type" value="Genomic_DNA"/>
</dbReference>
<organism evidence="1 2">
    <name type="scientific">Hygrophoropsis aurantiaca</name>
    <dbReference type="NCBI Taxonomy" id="72124"/>
    <lineage>
        <taxon>Eukaryota</taxon>
        <taxon>Fungi</taxon>
        <taxon>Dikarya</taxon>
        <taxon>Basidiomycota</taxon>
        <taxon>Agaricomycotina</taxon>
        <taxon>Agaricomycetes</taxon>
        <taxon>Agaricomycetidae</taxon>
        <taxon>Boletales</taxon>
        <taxon>Coniophorineae</taxon>
        <taxon>Hygrophoropsidaceae</taxon>
        <taxon>Hygrophoropsis</taxon>
    </lineage>
</organism>
<proteinExistence type="predicted"/>
<evidence type="ECO:0000313" key="1">
    <source>
        <dbReference type="EMBL" id="KAH7905656.1"/>
    </source>
</evidence>
<gene>
    <name evidence="1" type="ORF">BJ138DRAFT_1118276</name>
</gene>